<dbReference type="Proteomes" id="UP001562425">
    <property type="component" value="Unassembled WGS sequence"/>
</dbReference>
<reference evidence="4 5" key="1">
    <citation type="submission" date="2024-05" db="EMBL/GenBank/DDBJ databases">
        <title>Culex pipiens pipiens assembly and annotation.</title>
        <authorList>
            <person name="Alout H."/>
            <person name="Durand T."/>
        </authorList>
    </citation>
    <scope>NUCLEOTIDE SEQUENCE [LARGE SCALE GENOMIC DNA]</scope>
    <source>
        <strain evidence="4">HA-2024</strain>
        <tissue evidence="4">Whole body</tissue>
    </source>
</reference>
<dbReference type="SMART" id="SM00034">
    <property type="entry name" value="CLECT"/>
    <property type="match status" value="2"/>
</dbReference>
<evidence type="ECO:0000313" key="4">
    <source>
        <dbReference type="EMBL" id="KAL1399664.1"/>
    </source>
</evidence>
<feature type="signal peptide" evidence="2">
    <location>
        <begin position="1"/>
        <end position="22"/>
    </location>
</feature>
<evidence type="ECO:0000256" key="2">
    <source>
        <dbReference type="SAM" id="SignalP"/>
    </source>
</evidence>
<comment type="caution">
    <text evidence="4">The sequence shown here is derived from an EMBL/GenBank/DDBJ whole genome shotgun (WGS) entry which is preliminary data.</text>
</comment>
<proteinExistence type="predicted"/>
<keyword evidence="2" id="KW-0732">Signal</keyword>
<feature type="chain" id="PRO_5044800833" description="C-type lectin domain-containing protein" evidence="2">
    <location>
        <begin position="23"/>
        <end position="307"/>
    </location>
</feature>
<dbReference type="InterPro" id="IPR050111">
    <property type="entry name" value="C-type_lectin/snaclec_domain"/>
</dbReference>
<name>A0ABD1DJR7_CULPP</name>
<keyword evidence="1" id="KW-1015">Disulfide bond</keyword>
<dbReference type="InterPro" id="IPR016187">
    <property type="entry name" value="CTDL_fold"/>
</dbReference>
<dbReference type="InterPro" id="IPR018378">
    <property type="entry name" value="C-type_lectin_CS"/>
</dbReference>
<dbReference type="PROSITE" id="PS50041">
    <property type="entry name" value="C_TYPE_LECTIN_2"/>
    <property type="match status" value="1"/>
</dbReference>
<feature type="domain" description="C-type lectin" evidence="3">
    <location>
        <begin position="180"/>
        <end position="306"/>
    </location>
</feature>
<dbReference type="Gene3D" id="3.10.100.10">
    <property type="entry name" value="Mannose-Binding Protein A, subunit A"/>
    <property type="match status" value="2"/>
</dbReference>
<dbReference type="SUPFAM" id="SSF56436">
    <property type="entry name" value="C-type lectin-like"/>
    <property type="match status" value="2"/>
</dbReference>
<dbReference type="EMBL" id="JBEHCU010005482">
    <property type="protein sequence ID" value="KAL1399664.1"/>
    <property type="molecule type" value="Genomic_DNA"/>
</dbReference>
<dbReference type="CDD" id="cd00037">
    <property type="entry name" value="CLECT"/>
    <property type="match status" value="1"/>
</dbReference>
<dbReference type="AlphaFoldDB" id="A0ABD1DJR7"/>
<evidence type="ECO:0000259" key="3">
    <source>
        <dbReference type="PROSITE" id="PS50041"/>
    </source>
</evidence>
<gene>
    <name evidence="4" type="ORF">pipiens_002188</name>
</gene>
<dbReference type="Pfam" id="PF00059">
    <property type="entry name" value="Lectin_C"/>
    <property type="match status" value="1"/>
</dbReference>
<dbReference type="InterPro" id="IPR001304">
    <property type="entry name" value="C-type_lectin-like"/>
</dbReference>
<sequence length="307" mass="33073">MFPKVPLAILLLTVVIVCDSAAIDDIPGGSDINGNQSSIPEDPAPNSRLGSSKYVVLSYVSVDFSGSLQTCRSYGLQPATITSQKDNIDVQDALAMSNTYGSSYWIGATNLGRPNNYLWITSNRPIWYPNGLSLAILLLTVVIVCDSAAIGDIMSMIPDGTKITGNQSTVPEPPAVGRRSGSSKYVVLSDRLVDFVGALQACRTYGLQPASITSQKDTAEVQIALASSRSQPRGAFWIGATNLGRPNNFLWLTSNRPIWYPNGYLNWDFGEPNNVGGVEHCVEVINVVGAPWNDTNCLLRRGVICQV</sequence>
<dbReference type="InterPro" id="IPR016186">
    <property type="entry name" value="C-type_lectin-like/link_sf"/>
</dbReference>
<protein>
    <recommendedName>
        <fullName evidence="3">C-type lectin domain-containing protein</fullName>
    </recommendedName>
</protein>
<organism evidence="4 5">
    <name type="scientific">Culex pipiens pipiens</name>
    <name type="common">Northern house mosquito</name>
    <dbReference type="NCBI Taxonomy" id="38569"/>
    <lineage>
        <taxon>Eukaryota</taxon>
        <taxon>Metazoa</taxon>
        <taxon>Ecdysozoa</taxon>
        <taxon>Arthropoda</taxon>
        <taxon>Hexapoda</taxon>
        <taxon>Insecta</taxon>
        <taxon>Pterygota</taxon>
        <taxon>Neoptera</taxon>
        <taxon>Endopterygota</taxon>
        <taxon>Diptera</taxon>
        <taxon>Nematocera</taxon>
        <taxon>Culicoidea</taxon>
        <taxon>Culicidae</taxon>
        <taxon>Culicinae</taxon>
        <taxon>Culicini</taxon>
        <taxon>Culex</taxon>
        <taxon>Culex</taxon>
    </lineage>
</organism>
<keyword evidence="5" id="KW-1185">Reference proteome</keyword>
<dbReference type="PROSITE" id="PS00615">
    <property type="entry name" value="C_TYPE_LECTIN_1"/>
    <property type="match status" value="1"/>
</dbReference>
<dbReference type="PANTHER" id="PTHR22803">
    <property type="entry name" value="MANNOSE, PHOSPHOLIPASE, LECTIN RECEPTOR RELATED"/>
    <property type="match status" value="1"/>
</dbReference>
<accession>A0ABD1DJR7</accession>
<evidence type="ECO:0000313" key="5">
    <source>
        <dbReference type="Proteomes" id="UP001562425"/>
    </source>
</evidence>
<evidence type="ECO:0000256" key="1">
    <source>
        <dbReference type="ARBA" id="ARBA00023157"/>
    </source>
</evidence>